<dbReference type="EMBL" id="CM042057">
    <property type="protein sequence ID" value="KAI3692075.1"/>
    <property type="molecule type" value="Genomic_DNA"/>
</dbReference>
<keyword evidence="2" id="KW-1185">Reference proteome</keyword>
<organism evidence="1 2">
    <name type="scientific">Arctium lappa</name>
    <name type="common">Greater burdock</name>
    <name type="synonym">Lappa major</name>
    <dbReference type="NCBI Taxonomy" id="4217"/>
    <lineage>
        <taxon>Eukaryota</taxon>
        <taxon>Viridiplantae</taxon>
        <taxon>Streptophyta</taxon>
        <taxon>Embryophyta</taxon>
        <taxon>Tracheophyta</taxon>
        <taxon>Spermatophyta</taxon>
        <taxon>Magnoliopsida</taxon>
        <taxon>eudicotyledons</taxon>
        <taxon>Gunneridae</taxon>
        <taxon>Pentapetalae</taxon>
        <taxon>asterids</taxon>
        <taxon>campanulids</taxon>
        <taxon>Asterales</taxon>
        <taxon>Asteraceae</taxon>
        <taxon>Carduoideae</taxon>
        <taxon>Cardueae</taxon>
        <taxon>Arctiinae</taxon>
        <taxon>Arctium</taxon>
    </lineage>
</organism>
<name>A0ACB8Z2X7_ARCLA</name>
<evidence type="ECO:0000313" key="2">
    <source>
        <dbReference type="Proteomes" id="UP001055879"/>
    </source>
</evidence>
<protein>
    <submittedName>
        <fullName evidence="1">Uncharacterized protein</fullName>
    </submittedName>
</protein>
<gene>
    <name evidence="1" type="ORF">L6452_31884</name>
</gene>
<reference evidence="1 2" key="2">
    <citation type="journal article" date="2022" name="Mol. Ecol. Resour.">
        <title>The genomes of chicory, endive, great burdock and yacon provide insights into Asteraceae paleo-polyploidization history and plant inulin production.</title>
        <authorList>
            <person name="Fan W."/>
            <person name="Wang S."/>
            <person name="Wang H."/>
            <person name="Wang A."/>
            <person name="Jiang F."/>
            <person name="Liu H."/>
            <person name="Zhao H."/>
            <person name="Xu D."/>
            <person name="Zhang Y."/>
        </authorList>
    </citation>
    <scope>NUCLEOTIDE SEQUENCE [LARGE SCALE GENOMIC DNA]</scope>
    <source>
        <strain evidence="2">cv. Niubang</strain>
    </source>
</reference>
<evidence type="ECO:0000313" key="1">
    <source>
        <dbReference type="EMBL" id="KAI3692075.1"/>
    </source>
</evidence>
<sequence length="388" mass="43556">MGQIAEALQSRNQGQFPSQTERKPREDCKVIHLRSGKKLIGDPTQEQVADNPEGKGTKMDPIEVEESEVDEEIEMDRPEVKDKGKEQESTTVKQPIKPTIPKVPYPNRLKTHKDDLNFAKFLEVFKKLHINIPFADALAQMPSYVKFLKDILSNKRKIEEQATVALTEECSAIIQHKLPPKLKDPGSFTIPVHIGTSEFSKALCDLGASINLMPLSIFRKLGLGEVQPTTITLQLADRSIKYPYGVIEDVLIKVDKFYFPVDFVVLDMDEDKQIPLILGRPFLATGGALIDVRGGTLTLRVGEEEVVFNVFRAAKHSMESNECYRVDTIDSLLRDTYSQQVSDDQLMKVLTGIETISESEEVKKGAHFSTNPDSTRLEPSVCLDVRCK</sequence>
<comment type="caution">
    <text evidence="1">The sequence shown here is derived from an EMBL/GenBank/DDBJ whole genome shotgun (WGS) entry which is preliminary data.</text>
</comment>
<dbReference type="Proteomes" id="UP001055879">
    <property type="component" value="Linkage Group LG11"/>
</dbReference>
<accession>A0ACB8Z2X7</accession>
<proteinExistence type="predicted"/>
<reference evidence="2" key="1">
    <citation type="journal article" date="2022" name="Mol. Ecol. Resour.">
        <title>The genomes of chicory, endive, great burdock and yacon provide insights into Asteraceae palaeo-polyploidization history and plant inulin production.</title>
        <authorList>
            <person name="Fan W."/>
            <person name="Wang S."/>
            <person name="Wang H."/>
            <person name="Wang A."/>
            <person name="Jiang F."/>
            <person name="Liu H."/>
            <person name="Zhao H."/>
            <person name="Xu D."/>
            <person name="Zhang Y."/>
        </authorList>
    </citation>
    <scope>NUCLEOTIDE SEQUENCE [LARGE SCALE GENOMIC DNA]</scope>
    <source>
        <strain evidence="2">cv. Niubang</strain>
    </source>
</reference>